<gene>
    <name evidence="3" type="ORF">HG535_0G01210</name>
</gene>
<feature type="region of interest" description="Disordered" evidence="2">
    <location>
        <begin position="47"/>
        <end position="75"/>
    </location>
</feature>
<feature type="compositionally biased region" description="Polar residues" evidence="2">
    <location>
        <begin position="290"/>
        <end position="306"/>
    </location>
</feature>
<proteinExistence type="predicted"/>
<dbReference type="RefSeq" id="XP_037145962.1">
    <property type="nucleotide sequence ID" value="XM_037290067.1"/>
</dbReference>
<keyword evidence="4" id="KW-1185">Reference proteome</keyword>
<evidence type="ECO:0000313" key="4">
    <source>
        <dbReference type="Proteomes" id="UP000509704"/>
    </source>
</evidence>
<dbReference type="EMBL" id="CP058610">
    <property type="protein sequence ID" value="QLG74237.1"/>
    <property type="molecule type" value="Genomic_DNA"/>
</dbReference>
<organism evidence="3 4">
    <name type="scientific">Zygotorulaspora mrakii</name>
    <name type="common">Zygosaccharomyces mrakii</name>
    <dbReference type="NCBI Taxonomy" id="42260"/>
    <lineage>
        <taxon>Eukaryota</taxon>
        <taxon>Fungi</taxon>
        <taxon>Dikarya</taxon>
        <taxon>Ascomycota</taxon>
        <taxon>Saccharomycotina</taxon>
        <taxon>Saccharomycetes</taxon>
        <taxon>Saccharomycetales</taxon>
        <taxon>Saccharomycetaceae</taxon>
        <taxon>Zygotorulaspora</taxon>
    </lineage>
</organism>
<evidence type="ECO:0000256" key="1">
    <source>
        <dbReference type="SAM" id="Coils"/>
    </source>
</evidence>
<dbReference type="AlphaFoldDB" id="A0A7H9B6P7"/>
<accession>A0A7H9B6P7</accession>
<feature type="region of interest" description="Disordered" evidence="2">
    <location>
        <begin position="231"/>
        <end position="306"/>
    </location>
</feature>
<reference evidence="3 4" key="1">
    <citation type="submission" date="2020-07" db="EMBL/GenBank/DDBJ databases">
        <title>The yeast mating-type switching endonuclease HO is a domesticated member of an unorthodox homing genetic element family.</title>
        <authorList>
            <person name="Coughlan A.Y."/>
            <person name="Lombardi L."/>
            <person name="Braun-Galleani S."/>
            <person name="Martos A.R."/>
            <person name="Galeote V."/>
            <person name="Bigey F."/>
            <person name="Dequin S."/>
            <person name="Byrne K.P."/>
            <person name="Wolfe K.H."/>
        </authorList>
    </citation>
    <scope>NUCLEOTIDE SEQUENCE [LARGE SCALE GENOMIC DNA]</scope>
    <source>
        <strain evidence="3 4">NRRL Y-6702</strain>
    </source>
</reference>
<protein>
    <submittedName>
        <fullName evidence="3">Uncharacterized protein</fullName>
    </submittedName>
</protein>
<feature type="compositionally biased region" description="Low complexity" evidence="2">
    <location>
        <begin position="254"/>
        <end position="284"/>
    </location>
</feature>
<feature type="compositionally biased region" description="Polar residues" evidence="2">
    <location>
        <begin position="47"/>
        <end position="56"/>
    </location>
</feature>
<name>A0A7H9B6P7_ZYGMR</name>
<feature type="compositionally biased region" description="Polar residues" evidence="2">
    <location>
        <begin position="238"/>
        <end position="248"/>
    </location>
</feature>
<evidence type="ECO:0000256" key="2">
    <source>
        <dbReference type="SAM" id="MobiDB-lite"/>
    </source>
</evidence>
<dbReference type="GeneID" id="59238020"/>
<sequence length="555" mass="60701">MSDLDFSALTHQMVTTAGIMHHQTKLDIFIIRAYKLLSSGSIINTNTLHSVTNSPQTSTNTPAGTANAASTNSAGTGGSTGIAAANGNGSINGTANGSQGIGSSNANVNISNGGCNTLNTNSTNPIQLQYTQLFGKISKLYNATISSGSIDDRSTSPKSAIELYQRFQQIIKELELSYEVSPYSRYFKRLDQGLWQIKDDSELKNDRLWEHVSMFIFSIYDPRTGQMINQGRKKANSLAASTKGSPSENGNGNGSSSNNSNNNTNNNNNNNNSSNNNNTGNGTNKRQQHQRASNSAGNPIVNPTMNNMMMDVSLPQQLQRRLQTISQDVNSRSLNGYYAQPTSPGQGGFGFGLDNDTTLYNPNGNNSTFNNNTSNSWKRRSLGSLGEDALDDDTVEELLQLTNTAKRQKTATPINFNNVNGNNLNTMNTDSSQTMNTTMNPQAVMNNVDSMNRNSTLSSFANSNTANNGMMINDTLNSNGQNLNMNANNNNTVTNADLMVKHIKGSYDTLITEKNQRINHLERELEMQRQESQWLRKMLIEDMGCIRSLLKDLRR</sequence>
<feature type="compositionally biased region" description="Low complexity" evidence="2">
    <location>
        <begin position="57"/>
        <end position="74"/>
    </location>
</feature>
<dbReference type="KEGG" id="zmk:HG535_0G01210"/>
<dbReference type="OrthoDB" id="4070640at2759"/>
<dbReference type="Proteomes" id="UP000509704">
    <property type="component" value="Chromosome 7"/>
</dbReference>
<keyword evidence="1" id="KW-0175">Coiled coil</keyword>
<feature type="coiled-coil region" evidence="1">
    <location>
        <begin position="511"/>
        <end position="538"/>
    </location>
</feature>
<evidence type="ECO:0000313" key="3">
    <source>
        <dbReference type="EMBL" id="QLG74237.1"/>
    </source>
</evidence>